<dbReference type="AlphaFoldDB" id="A0A1I4QQJ6"/>
<feature type="transmembrane region" description="Helical" evidence="7">
    <location>
        <begin position="204"/>
        <end position="221"/>
    </location>
</feature>
<dbReference type="GO" id="GO:0051539">
    <property type="term" value="F:4 iron, 4 sulfur cluster binding"/>
    <property type="evidence" value="ECO:0007669"/>
    <property type="project" value="UniProtKB-KW"/>
</dbReference>
<keyword evidence="5" id="KW-0408">Iron</keyword>
<dbReference type="Pfam" id="PF00037">
    <property type="entry name" value="Fer4"/>
    <property type="match status" value="2"/>
</dbReference>
<dbReference type="EMBL" id="FOUU01000001">
    <property type="protein sequence ID" value="SFM42301.1"/>
    <property type="molecule type" value="Genomic_DNA"/>
</dbReference>
<keyword evidence="7" id="KW-0812">Transmembrane</keyword>
<dbReference type="InterPro" id="IPR017900">
    <property type="entry name" value="4Fe4S_Fe_S_CS"/>
</dbReference>
<accession>A0A1I4QQJ6</accession>
<dbReference type="RefSeq" id="WP_093392722.1">
    <property type="nucleotide sequence ID" value="NZ_FOUU01000001.1"/>
</dbReference>
<feature type="domain" description="4Fe-4S ferredoxin-type" evidence="8">
    <location>
        <begin position="355"/>
        <end position="385"/>
    </location>
</feature>
<evidence type="ECO:0000256" key="2">
    <source>
        <dbReference type="ARBA" id="ARBA00022485"/>
    </source>
</evidence>
<sequence>MKPAHWIWLRRVSQGIFFVLFLWFLLINAERVGYDVIEEGTESLSAPSAGPIRFFFLVNPLTALSLLLGGNLPGKGFLWSLLVVALTLVAGRFFCGFFCPLGTVHHVASQGVMSQVRALRYRRIKYAVLLALIISSVAGLNMAGVIDPISLIYRSFALLILPALFLGLQKISEFMGGLGINFFYEISGHMEAWAMELSGWKLRFYQVSWLTGLLFIGIVALNRVYPRFWCRILCPLGALFALLVRFSLLTIKRREKRCTHCGICMKYCPGNADPEPGVDWRKSECLLCLRCMSKCPEGVISFSFASKQGHEGDTGITRRVFLTGAIAGLSLPLMERVKGRGVVIPRDRLIRPPGSLPEEEFLKTCYRCGICMKRCPTNAIQPALGEAGVAGLWTPVLVMAFGYCEHTCTACGALCPTGAIRPLTVEEKIGKPIRIGSAYIDRSLCLPWSQNIPCIVCEEHCPTSPKAIYFETKRLKRKDGSVVDLQLPCVDLARCTGCGICENKCPVKSKPAIRITSSGESRSGIPLLLR</sequence>
<keyword evidence="1" id="KW-0813">Transport</keyword>
<evidence type="ECO:0000256" key="5">
    <source>
        <dbReference type="ARBA" id="ARBA00023004"/>
    </source>
</evidence>
<dbReference type="Pfam" id="PF12801">
    <property type="entry name" value="Fer4_5"/>
    <property type="match status" value="2"/>
</dbReference>
<keyword evidence="3" id="KW-0479">Metal-binding</keyword>
<evidence type="ECO:0000256" key="1">
    <source>
        <dbReference type="ARBA" id="ARBA00022448"/>
    </source>
</evidence>
<dbReference type="Proteomes" id="UP000199611">
    <property type="component" value="Unassembled WGS sequence"/>
</dbReference>
<dbReference type="Gene3D" id="3.30.70.20">
    <property type="match status" value="3"/>
</dbReference>
<evidence type="ECO:0000256" key="7">
    <source>
        <dbReference type="SAM" id="Phobius"/>
    </source>
</evidence>
<gene>
    <name evidence="9" type="ORF">SAMN05660836_00168</name>
</gene>
<feature type="domain" description="4Fe-4S ferredoxin-type" evidence="8">
    <location>
        <begin position="278"/>
        <end position="305"/>
    </location>
</feature>
<reference evidence="9 10" key="1">
    <citation type="submission" date="2016-10" db="EMBL/GenBank/DDBJ databases">
        <authorList>
            <person name="de Groot N.N."/>
        </authorList>
    </citation>
    <scope>NUCLEOTIDE SEQUENCE [LARGE SCALE GENOMIC DNA]</scope>
    <source>
        <strain evidence="9 10">DSM 9990</strain>
    </source>
</reference>
<keyword evidence="6" id="KW-0411">Iron-sulfur</keyword>
<dbReference type="InterPro" id="IPR051684">
    <property type="entry name" value="Electron_Trans/Redox"/>
</dbReference>
<keyword evidence="2" id="KW-0004">4Fe-4S</keyword>
<dbReference type="PANTHER" id="PTHR30176">
    <property type="entry name" value="FERREDOXIN-TYPE PROTEIN NAPH"/>
    <property type="match status" value="1"/>
</dbReference>
<feature type="domain" description="4Fe-4S ferredoxin-type" evidence="8">
    <location>
        <begin position="486"/>
        <end position="518"/>
    </location>
</feature>
<evidence type="ECO:0000256" key="3">
    <source>
        <dbReference type="ARBA" id="ARBA00022723"/>
    </source>
</evidence>
<protein>
    <submittedName>
        <fullName evidence="9">Polyferredoxin</fullName>
    </submittedName>
</protein>
<keyword evidence="7" id="KW-0472">Membrane</keyword>
<dbReference type="InterPro" id="IPR017896">
    <property type="entry name" value="4Fe4S_Fe-S-bd"/>
</dbReference>
<dbReference type="CDD" id="cd16373">
    <property type="entry name" value="DMSOR_beta_like"/>
    <property type="match status" value="1"/>
</dbReference>
<dbReference type="OrthoDB" id="9808559at2"/>
<evidence type="ECO:0000313" key="9">
    <source>
        <dbReference type="EMBL" id="SFM42301.1"/>
    </source>
</evidence>
<dbReference type="SUPFAM" id="SSF54862">
    <property type="entry name" value="4Fe-4S ferredoxins"/>
    <property type="match status" value="2"/>
</dbReference>
<keyword evidence="10" id="KW-1185">Reference proteome</keyword>
<dbReference type="PANTHER" id="PTHR30176:SF3">
    <property type="entry name" value="FERREDOXIN-TYPE PROTEIN NAPH"/>
    <property type="match status" value="1"/>
</dbReference>
<feature type="domain" description="4Fe-4S ferredoxin-type" evidence="8">
    <location>
        <begin position="395"/>
        <end position="425"/>
    </location>
</feature>
<feature type="transmembrane region" description="Helical" evidence="7">
    <location>
        <begin position="77"/>
        <end position="104"/>
    </location>
</feature>
<proteinExistence type="predicted"/>
<keyword evidence="4" id="KW-0249">Electron transport</keyword>
<dbReference type="GO" id="GO:0046872">
    <property type="term" value="F:metal ion binding"/>
    <property type="evidence" value="ECO:0007669"/>
    <property type="project" value="UniProtKB-KW"/>
</dbReference>
<feature type="transmembrane region" description="Helical" evidence="7">
    <location>
        <begin position="228"/>
        <end position="248"/>
    </location>
</feature>
<dbReference type="GO" id="GO:0005886">
    <property type="term" value="C:plasma membrane"/>
    <property type="evidence" value="ECO:0007669"/>
    <property type="project" value="TreeGrafter"/>
</dbReference>
<dbReference type="PROSITE" id="PS00198">
    <property type="entry name" value="4FE4S_FER_1"/>
    <property type="match status" value="3"/>
</dbReference>
<name>A0A1I4QQJ6_9BACT</name>
<feature type="domain" description="4Fe-4S ferredoxin-type" evidence="8">
    <location>
        <begin position="249"/>
        <end position="277"/>
    </location>
</feature>
<organism evidence="9 10">
    <name type="scientific">Thermodesulforhabdus norvegica</name>
    <dbReference type="NCBI Taxonomy" id="39841"/>
    <lineage>
        <taxon>Bacteria</taxon>
        <taxon>Pseudomonadati</taxon>
        <taxon>Thermodesulfobacteriota</taxon>
        <taxon>Syntrophobacteria</taxon>
        <taxon>Syntrophobacterales</taxon>
        <taxon>Thermodesulforhabdaceae</taxon>
        <taxon>Thermodesulforhabdus</taxon>
    </lineage>
</organism>
<evidence type="ECO:0000259" key="8">
    <source>
        <dbReference type="PROSITE" id="PS51379"/>
    </source>
</evidence>
<feature type="transmembrane region" description="Helical" evidence="7">
    <location>
        <begin position="124"/>
        <end position="146"/>
    </location>
</feature>
<evidence type="ECO:0000256" key="6">
    <source>
        <dbReference type="ARBA" id="ARBA00023014"/>
    </source>
</evidence>
<keyword evidence="7" id="KW-1133">Transmembrane helix</keyword>
<dbReference type="STRING" id="39841.SAMN05660836_00168"/>
<evidence type="ECO:0000313" key="10">
    <source>
        <dbReference type="Proteomes" id="UP000199611"/>
    </source>
</evidence>
<evidence type="ECO:0000256" key="4">
    <source>
        <dbReference type="ARBA" id="ARBA00022982"/>
    </source>
</evidence>
<dbReference type="PROSITE" id="PS51379">
    <property type="entry name" value="4FE4S_FER_2"/>
    <property type="match status" value="5"/>
</dbReference>